<evidence type="ECO:0008006" key="3">
    <source>
        <dbReference type="Google" id="ProtNLM"/>
    </source>
</evidence>
<sequence length="136" mass="16112">MKKYDLPQPYSQLSKNQRREVRLQYVEQQKGKCWFCGHDLDAEAPEEIKSKPIDWRAFPPGFLNNPVHLQHDHITDMTEGAVHAYCNAISWQYKEQYEVMAIARRTIEELKRIKEKKPIKRKKATKPKTNQLGLDF</sequence>
<dbReference type="Gene3D" id="3.40.1800.10">
    <property type="entry name" value="His-Me finger endonucleases"/>
    <property type="match status" value="1"/>
</dbReference>
<evidence type="ECO:0000313" key="1">
    <source>
        <dbReference type="EMBL" id="BDD02410.1"/>
    </source>
</evidence>
<evidence type="ECO:0000313" key="2">
    <source>
        <dbReference type="Proteomes" id="UP001354989"/>
    </source>
</evidence>
<dbReference type="SUPFAM" id="SSF54060">
    <property type="entry name" value="His-Me finger endonucleases"/>
    <property type="match status" value="1"/>
</dbReference>
<reference evidence="1 2" key="1">
    <citation type="submission" date="2021-12" db="EMBL/GenBank/DDBJ databases">
        <title>Genome sequencing of bacteria with rrn-lacking chromosome and rrn-plasmid.</title>
        <authorList>
            <person name="Anda M."/>
            <person name="Iwasaki W."/>
        </authorList>
    </citation>
    <scope>NUCLEOTIDE SEQUENCE [LARGE SCALE GENOMIC DNA]</scope>
    <source>
        <strain evidence="1 2">NBRC 101262</strain>
        <plasmid evidence="1 2">pPP9</plasmid>
    </source>
</reference>
<keyword evidence="1" id="KW-0614">Plasmid</keyword>
<gene>
    <name evidence="1" type="ORF">PEPS_46900</name>
</gene>
<name>A0ABM7VN53_9BACT</name>
<dbReference type="RefSeq" id="WP_338399579.1">
    <property type="nucleotide sequence ID" value="NZ_AP025301.1"/>
</dbReference>
<dbReference type="InterPro" id="IPR038563">
    <property type="entry name" value="Endonuclease_7_sf"/>
</dbReference>
<keyword evidence="2" id="KW-1185">Reference proteome</keyword>
<proteinExistence type="predicted"/>
<protein>
    <recommendedName>
        <fullName evidence="3">HNH endonuclease</fullName>
    </recommendedName>
</protein>
<geneLocation type="plasmid" evidence="1 2">
    <name>pPP9</name>
</geneLocation>
<accession>A0ABM7VN53</accession>
<dbReference type="EMBL" id="AP025301">
    <property type="protein sequence ID" value="BDD02410.1"/>
    <property type="molecule type" value="Genomic_DNA"/>
</dbReference>
<dbReference type="Proteomes" id="UP001354989">
    <property type="component" value="Plasmid pPP9"/>
</dbReference>
<dbReference type="InterPro" id="IPR044925">
    <property type="entry name" value="His-Me_finger_sf"/>
</dbReference>
<organism evidence="1 2">
    <name type="scientific">Persicobacter psychrovividus</name>
    <dbReference type="NCBI Taxonomy" id="387638"/>
    <lineage>
        <taxon>Bacteria</taxon>
        <taxon>Pseudomonadati</taxon>
        <taxon>Bacteroidota</taxon>
        <taxon>Cytophagia</taxon>
        <taxon>Cytophagales</taxon>
        <taxon>Persicobacteraceae</taxon>
        <taxon>Persicobacter</taxon>
    </lineage>
</organism>